<name>A0A0C3AYI6_PILCF</name>
<keyword evidence="1" id="KW-0677">Repeat</keyword>
<reference evidence="3 4" key="1">
    <citation type="submission" date="2014-04" db="EMBL/GenBank/DDBJ databases">
        <authorList>
            <consortium name="DOE Joint Genome Institute"/>
            <person name="Kuo A."/>
            <person name="Tarkka M."/>
            <person name="Buscot F."/>
            <person name="Kohler A."/>
            <person name="Nagy L.G."/>
            <person name="Floudas D."/>
            <person name="Copeland A."/>
            <person name="Barry K.W."/>
            <person name="Cichocki N."/>
            <person name="Veneault-Fourrey C."/>
            <person name="LaButti K."/>
            <person name="Lindquist E.A."/>
            <person name="Lipzen A."/>
            <person name="Lundell T."/>
            <person name="Morin E."/>
            <person name="Murat C."/>
            <person name="Sun H."/>
            <person name="Tunlid A."/>
            <person name="Henrissat B."/>
            <person name="Grigoriev I.V."/>
            <person name="Hibbett D.S."/>
            <person name="Martin F."/>
            <person name="Nordberg H.P."/>
            <person name="Cantor M.N."/>
            <person name="Hua S.X."/>
        </authorList>
    </citation>
    <scope>NUCLEOTIDE SEQUENCE [LARGE SCALE GENOMIC DNA]</scope>
    <source>
        <strain evidence="3 4">F 1598</strain>
    </source>
</reference>
<evidence type="ECO:0000259" key="2">
    <source>
        <dbReference type="Pfam" id="PF24883"/>
    </source>
</evidence>
<evidence type="ECO:0000313" key="4">
    <source>
        <dbReference type="Proteomes" id="UP000054166"/>
    </source>
</evidence>
<proteinExistence type="predicted"/>
<dbReference type="PANTHER" id="PTHR10039:SF17">
    <property type="entry name" value="FUNGAL STAND N-TERMINAL GOODBYE DOMAIN-CONTAINING PROTEIN-RELATED"/>
    <property type="match status" value="1"/>
</dbReference>
<dbReference type="HOGENOM" id="CLU_000288_6_3_1"/>
<dbReference type="InterPro" id="IPR036322">
    <property type="entry name" value="WD40_repeat_dom_sf"/>
</dbReference>
<feature type="domain" description="Nephrocystin 3-like N-terminal" evidence="2">
    <location>
        <begin position="236"/>
        <end position="390"/>
    </location>
</feature>
<evidence type="ECO:0000313" key="3">
    <source>
        <dbReference type="EMBL" id="KIM79063.1"/>
    </source>
</evidence>
<dbReference type="Proteomes" id="UP000054166">
    <property type="component" value="Unassembled WGS sequence"/>
</dbReference>
<organism evidence="3 4">
    <name type="scientific">Piloderma croceum (strain F 1598)</name>
    <dbReference type="NCBI Taxonomy" id="765440"/>
    <lineage>
        <taxon>Eukaryota</taxon>
        <taxon>Fungi</taxon>
        <taxon>Dikarya</taxon>
        <taxon>Basidiomycota</taxon>
        <taxon>Agaricomycotina</taxon>
        <taxon>Agaricomycetes</taxon>
        <taxon>Agaricomycetidae</taxon>
        <taxon>Atheliales</taxon>
        <taxon>Atheliaceae</taxon>
        <taxon>Piloderma</taxon>
    </lineage>
</organism>
<evidence type="ECO:0000256" key="1">
    <source>
        <dbReference type="ARBA" id="ARBA00022737"/>
    </source>
</evidence>
<reference evidence="4" key="2">
    <citation type="submission" date="2015-01" db="EMBL/GenBank/DDBJ databases">
        <title>Evolutionary Origins and Diversification of the Mycorrhizal Mutualists.</title>
        <authorList>
            <consortium name="DOE Joint Genome Institute"/>
            <consortium name="Mycorrhizal Genomics Consortium"/>
            <person name="Kohler A."/>
            <person name="Kuo A."/>
            <person name="Nagy L.G."/>
            <person name="Floudas D."/>
            <person name="Copeland A."/>
            <person name="Barry K.W."/>
            <person name="Cichocki N."/>
            <person name="Veneault-Fourrey C."/>
            <person name="LaButti K."/>
            <person name="Lindquist E.A."/>
            <person name="Lipzen A."/>
            <person name="Lundell T."/>
            <person name="Morin E."/>
            <person name="Murat C."/>
            <person name="Riley R."/>
            <person name="Ohm R."/>
            <person name="Sun H."/>
            <person name="Tunlid A."/>
            <person name="Henrissat B."/>
            <person name="Grigoriev I.V."/>
            <person name="Hibbett D.S."/>
            <person name="Martin F."/>
        </authorList>
    </citation>
    <scope>NUCLEOTIDE SEQUENCE [LARGE SCALE GENOMIC DNA]</scope>
    <source>
        <strain evidence="4">F 1598</strain>
    </source>
</reference>
<gene>
    <name evidence="3" type="ORF">PILCRDRAFT_10723</name>
</gene>
<sequence length="1522" mass="169987">MPLRRVDQSSFLALELDFDTTSLLDDLVSTLHTSARILADIAGVLTKFPFVKPLAAVTVTMCEIFENVKSNDAGWDALAKQAVSLIVTITEKQQEDPTNVVSLLSAHCNLLIVNLEAICTKMRKKSSRHWMKKVLRNSTDKDGQADFKWFLDHACVIFQIQTLMDINMRVTGVQATVTQLNNKLTTFETKLQEVQASTIKLGERQLLDRLSNINGIQYNPDNICTPGTQLGILRDIETWASDFSPPLVASLRGKAGIGKSTVAHTVAGNFFNARCLGASYFFSRDVAMSRPLKNLLPELSRQLAFRILSFCHALCAALELDDFPVFPRQQLSKLLIEPLRTSLHDTTTRPWIIVLDALDECEDDICDCILLLTEAISEFQGNLKLVVTSRPEAAIDAVQKLHQTHVLNIDIASMENESDLRIYLELGLRPLRVQPGWPTIDPIWKLVMLAGGLFVWAAIVIEFLLESDALSEEIELILNETRWEDNPEKRLAQMYYIILDKAYLTGKREDHFRLFLPVLATVMVVREPQSDIVIGHLAADGVCHGLLRQILEGLSAALHIPPDSPVVRATHPSFYWYLTDECKDNRFTVHSATHSKRLGQRCLMIILQKVHRDMCDLTGLADVPESHSVDFRHRVSNYVSQEVQYACENWIFHISLLLPWIEVMALLNSLGATCESLISLKAWLKKFKPLDPILVESTTDALVFLREFNHIITKDALQVHLSALHFTPRSSTIWKHFVELPDHQTFVKSSAETYWPSIKMSLSSTTWQRSCVSFSPDGHFLAEMDDGEARSQVPTITVQIWDLDSFSKTLLVSHLYTVHVLNFLQKYEPDTYTVPNNIERTTTAIAPNGLAFALGSPDDAIKIWRVKPYTELYKKLGHGCPLSLSSGGTSLLYSLQDLSASHCRMTLKCWHTDTAALVDISDSDSYDQSLSTDGMCTVLISTGCVTVHDSNTGTLLFQKHFYDQNDPTVSIHGATLSPDATHLAILAVGEGAITSSCVHVIEMKFGHLKAAYPGTGPLAWSPSSTILVFQDTENRILLWEQSTNQDDMVLTCSGHKEWLSSSFVISPDGHLLVPCHHDGEIPLLVLTSHTKSDTPQLRFSIDGTGFPNKNGETALLGILLGLSPLDDAVNNISESRYLVTAFEISSNGCLITTLSDLGLVTIYDANTGGKEGTFQTRLTNANHIQFALDGNFIAVTFKPTTRDFTRSSKSGSRQSEKWSTASRKTVYHSNVYQILQFYPNGHNLVCASFRKAQRVNTLDLETANIRGSEVPLSDDVIQIYTTLAFASKLNAHRLAGIDLDNGSVRVWDTERHVSIGQLEIPQCYEGAPLTELALSADGQTLAATSTNCILIWALDFEDGLSSPMLVSHESFVHPRPAHFPSFSPDGQVLTYTSNHTLKLWDVAKCEFLYVEHSSIDDLWIHAREWHGDHHYCVPLNPRVLSFYRARNMTGFPEVAEHSERLRCTNANGFTGLFSQPGFEVYVPSYKLPISPILLRLNESQATVSWYWVQKDGRLVLLELPAP</sequence>
<dbReference type="SUPFAM" id="SSF52540">
    <property type="entry name" value="P-loop containing nucleoside triphosphate hydrolases"/>
    <property type="match status" value="1"/>
</dbReference>
<dbReference type="InParanoid" id="A0A0C3AYI6"/>
<dbReference type="Pfam" id="PF07676">
    <property type="entry name" value="PD40"/>
    <property type="match status" value="1"/>
</dbReference>
<dbReference type="InterPro" id="IPR027417">
    <property type="entry name" value="P-loop_NTPase"/>
</dbReference>
<dbReference type="InterPro" id="IPR056884">
    <property type="entry name" value="NPHP3-like_N"/>
</dbReference>
<dbReference type="SUPFAM" id="SSF50978">
    <property type="entry name" value="WD40 repeat-like"/>
    <property type="match status" value="1"/>
</dbReference>
<dbReference type="Gene3D" id="3.40.50.300">
    <property type="entry name" value="P-loop containing nucleotide triphosphate hydrolases"/>
    <property type="match status" value="1"/>
</dbReference>
<dbReference type="EMBL" id="KN833012">
    <property type="protein sequence ID" value="KIM79063.1"/>
    <property type="molecule type" value="Genomic_DNA"/>
</dbReference>
<dbReference type="Gene3D" id="2.130.10.10">
    <property type="entry name" value="YVTN repeat-like/Quinoprotein amine dehydrogenase"/>
    <property type="match status" value="4"/>
</dbReference>
<dbReference type="InterPro" id="IPR015943">
    <property type="entry name" value="WD40/YVTN_repeat-like_dom_sf"/>
</dbReference>
<dbReference type="SUPFAM" id="SSF82171">
    <property type="entry name" value="DPP6 N-terminal domain-like"/>
    <property type="match status" value="1"/>
</dbReference>
<dbReference type="InterPro" id="IPR011659">
    <property type="entry name" value="WD40"/>
</dbReference>
<protein>
    <recommendedName>
        <fullName evidence="2">Nephrocystin 3-like N-terminal domain-containing protein</fullName>
    </recommendedName>
</protein>
<accession>A0A0C3AYI6</accession>
<dbReference type="PANTHER" id="PTHR10039">
    <property type="entry name" value="AMELOGENIN"/>
    <property type="match status" value="1"/>
</dbReference>
<dbReference type="InterPro" id="IPR059179">
    <property type="entry name" value="MLKL-like_MCAfunc"/>
</dbReference>
<keyword evidence="4" id="KW-1185">Reference proteome</keyword>
<dbReference type="CDD" id="cd21037">
    <property type="entry name" value="MLKL_NTD"/>
    <property type="match status" value="1"/>
</dbReference>
<dbReference type="Pfam" id="PF24883">
    <property type="entry name" value="NPHP3_N"/>
    <property type="match status" value="1"/>
</dbReference>